<feature type="compositionally biased region" description="Basic and acidic residues" evidence="1">
    <location>
        <begin position="10"/>
        <end position="24"/>
    </location>
</feature>
<dbReference type="Proteomes" id="UP001521785">
    <property type="component" value="Unassembled WGS sequence"/>
</dbReference>
<organism evidence="2 3">
    <name type="scientific">Paraconiothyrium brasiliense</name>
    <dbReference type="NCBI Taxonomy" id="300254"/>
    <lineage>
        <taxon>Eukaryota</taxon>
        <taxon>Fungi</taxon>
        <taxon>Dikarya</taxon>
        <taxon>Ascomycota</taxon>
        <taxon>Pezizomycotina</taxon>
        <taxon>Dothideomycetes</taxon>
        <taxon>Pleosporomycetidae</taxon>
        <taxon>Pleosporales</taxon>
        <taxon>Massarineae</taxon>
        <taxon>Didymosphaeriaceae</taxon>
        <taxon>Paraconiothyrium</taxon>
    </lineage>
</organism>
<evidence type="ECO:0000256" key="1">
    <source>
        <dbReference type="SAM" id="MobiDB-lite"/>
    </source>
</evidence>
<evidence type="ECO:0000313" key="2">
    <source>
        <dbReference type="EMBL" id="KAL1608093.1"/>
    </source>
</evidence>
<name>A0ABR3RUI2_9PLEO</name>
<feature type="compositionally biased region" description="Polar residues" evidence="1">
    <location>
        <begin position="61"/>
        <end position="77"/>
    </location>
</feature>
<evidence type="ECO:0000313" key="3">
    <source>
        <dbReference type="Proteomes" id="UP001521785"/>
    </source>
</evidence>
<keyword evidence="3" id="KW-1185">Reference proteome</keyword>
<accession>A0ABR3RUI2</accession>
<sequence>MGHTLTTVVKGEHAFERDGDYIRDKKTRKKVAYAPRKPSTQTQKPVPGASGQPQPVKGASGQPQSVMPNAGGSQQPAAQFGTRIGGSNRTVNGLQTDQPQFFGQGSNRSGGAGMPGLNPNAFNHPRSVQGGSVQTIIMGSGAQSG</sequence>
<protein>
    <submittedName>
        <fullName evidence="2">Uncharacterized protein</fullName>
    </submittedName>
</protein>
<proteinExistence type="predicted"/>
<feature type="compositionally biased region" description="Polar residues" evidence="1">
    <location>
        <begin position="85"/>
        <end position="107"/>
    </location>
</feature>
<feature type="region of interest" description="Disordered" evidence="1">
    <location>
        <begin position="1"/>
        <end position="130"/>
    </location>
</feature>
<dbReference type="EMBL" id="JAKJXO020000003">
    <property type="protein sequence ID" value="KAL1608093.1"/>
    <property type="molecule type" value="Genomic_DNA"/>
</dbReference>
<comment type="caution">
    <text evidence="2">The sequence shown here is derived from an EMBL/GenBank/DDBJ whole genome shotgun (WGS) entry which is preliminary data.</text>
</comment>
<gene>
    <name evidence="2" type="ORF">SLS60_003032</name>
</gene>
<reference evidence="2 3" key="1">
    <citation type="submission" date="2024-02" db="EMBL/GenBank/DDBJ databases">
        <title>De novo assembly and annotation of 12 fungi associated with fruit tree decline syndrome in Ontario, Canada.</title>
        <authorList>
            <person name="Sulman M."/>
            <person name="Ellouze W."/>
            <person name="Ilyukhin E."/>
        </authorList>
    </citation>
    <scope>NUCLEOTIDE SEQUENCE [LARGE SCALE GENOMIC DNA]</scope>
    <source>
        <strain evidence="2 3">M42-189</strain>
    </source>
</reference>